<feature type="non-terminal residue" evidence="1">
    <location>
        <position position="149"/>
    </location>
</feature>
<proteinExistence type="predicted"/>
<name>C5S0Z5_9PAST</name>
<dbReference type="Proteomes" id="UP000005532">
    <property type="component" value="Unassembled WGS sequence"/>
</dbReference>
<reference evidence="1 2" key="1">
    <citation type="journal article" date="2010" name="Vet. Microbiol.">
        <title>Production of haemolysins by strains of the Actinobacillus minor/porcitonsillarum complex.</title>
        <authorList>
            <person name="Arya G."/>
            <person name="Niven D.F."/>
        </authorList>
    </citation>
    <scope>NUCLEOTIDE SEQUENCE [LARGE SCALE GENOMIC DNA]</scope>
    <source>
        <strain evidence="1 2">NM305</strain>
    </source>
</reference>
<organism evidence="1 2">
    <name type="scientific">Actinobacillus minor NM305</name>
    <dbReference type="NCBI Taxonomy" id="637911"/>
    <lineage>
        <taxon>Bacteria</taxon>
        <taxon>Pseudomonadati</taxon>
        <taxon>Pseudomonadota</taxon>
        <taxon>Gammaproteobacteria</taxon>
        <taxon>Pasteurellales</taxon>
        <taxon>Pasteurellaceae</taxon>
        <taxon>Actinobacillus</taxon>
    </lineage>
</organism>
<dbReference type="EMBL" id="ACQL01000072">
    <property type="protein sequence ID" value="EER47420.1"/>
    <property type="molecule type" value="Genomic_DNA"/>
</dbReference>
<comment type="caution">
    <text evidence="1">The sequence shown here is derived from an EMBL/GenBank/DDBJ whole genome shotgun (WGS) entry which is preliminary data.</text>
</comment>
<evidence type="ECO:0000313" key="2">
    <source>
        <dbReference type="Proteomes" id="UP000005532"/>
    </source>
</evidence>
<dbReference type="RefSeq" id="WP_005823376.1">
    <property type="nucleotide sequence ID" value="NZ_ACQL01000072.1"/>
</dbReference>
<evidence type="ECO:0000313" key="1">
    <source>
        <dbReference type="EMBL" id="EER47420.1"/>
    </source>
</evidence>
<accession>C5S0Z5</accession>
<sequence>MILLEKYPQLKEYVEQFGTMGAFQHRGTIYSFLDSFEEIPAKKVQNAKNSIGKHLSSDETLLLLFDNTLFGSATDGVIFTDKAIHYKELFSDPEVVFYEQIDSISVSQKDGKLNLFLDGNIKTIGAIGVKEYLLLFSLTNFIIGASYLI</sequence>
<protein>
    <submittedName>
        <fullName evidence="1">Uncharacterized protein</fullName>
    </submittedName>
</protein>
<dbReference type="AlphaFoldDB" id="C5S0Z5"/>
<gene>
    <name evidence="1" type="ORF">AM305_07867</name>
</gene>